<dbReference type="PANTHER" id="PTHR11699">
    <property type="entry name" value="ALDEHYDE DEHYDROGENASE-RELATED"/>
    <property type="match status" value="1"/>
</dbReference>
<gene>
    <name evidence="6" type="ORF">J4H92_00260</name>
</gene>
<evidence type="ECO:0000256" key="4">
    <source>
        <dbReference type="RuleBase" id="RU003345"/>
    </source>
</evidence>
<evidence type="ECO:0000313" key="6">
    <source>
        <dbReference type="EMBL" id="MBO1900380.1"/>
    </source>
</evidence>
<dbReference type="Gene3D" id="3.40.605.10">
    <property type="entry name" value="Aldehyde Dehydrogenase, Chain A, domain 1"/>
    <property type="match status" value="1"/>
</dbReference>
<protein>
    <submittedName>
        <fullName evidence="6">Aldehyde dehydrogenase family protein</fullName>
    </submittedName>
</protein>
<dbReference type="InterPro" id="IPR016160">
    <property type="entry name" value="Ald_DH_CS_CYS"/>
</dbReference>
<name>A0A939MHM3_9MICO</name>
<dbReference type="Pfam" id="PF00171">
    <property type="entry name" value="Aldedh"/>
    <property type="match status" value="1"/>
</dbReference>
<dbReference type="PROSITE" id="PS00070">
    <property type="entry name" value="ALDEHYDE_DEHYDR_CYS"/>
    <property type="match status" value="1"/>
</dbReference>
<feature type="domain" description="Aldehyde dehydrogenase" evidence="5">
    <location>
        <begin position="13"/>
        <end position="464"/>
    </location>
</feature>
<dbReference type="AlphaFoldDB" id="A0A939MHM3"/>
<dbReference type="SUPFAM" id="SSF53720">
    <property type="entry name" value="ALDH-like"/>
    <property type="match status" value="1"/>
</dbReference>
<dbReference type="FunFam" id="3.40.605.10:FF:000007">
    <property type="entry name" value="NAD/NADP-dependent betaine aldehyde dehydrogenase"/>
    <property type="match status" value="1"/>
</dbReference>
<comment type="similarity">
    <text evidence="1 4">Belongs to the aldehyde dehydrogenase family.</text>
</comment>
<evidence type="ECO:0000256" key="2">
    <source>
        <dbReference type="ARBA" id="ARBA00023002"/>
    </source>
</evidence>
<dbReference type="EMBL" id="JAGDYM010000001">
    <property type="protein sequence ID" value="MBO1900380.1"/>
    <property type="molecule type" value="Genomic_DNA"/>
</dbReference>
<dbReference type="GO" id="GO:0016620">
    <property type="term" value="F:oxidoreductase activity, acting on the aldehyde or oxo group of donors, NAD or NADP as acceptor"/>
    <property type="evidence" value="ECO:0007669"/>
    <property type="project" value="InterPro"/>
</dbReference>
<dbReference type="PROSITE" id="PS00687">
    <property type="entry name" value="ALDEHYDE_DEHYDR_GLU"/>
    <property type="match status" value="1"/>
</dbReference>
<dbReference type="InterPro" id="IPR016162">
    <property type="entry name" value="Ald_DH_N"/>
</dbReference>
<keyword evidence="7" id="KW-1185">Reference proteome</keyword>
<proteinExistence type="inferred from homology"/>
<sequence>MANIIGGHEVPGTGDRFTLHDPATGAATGTYRGASEVEVDRAFSAARSAFPAWRRTTPAARQQALLTLAAAIEEHAEEILEREVAETGKPRATTRELEILRSADQLRFFAGLGRAPQGLAQTEYLEGFSSLIRREPIGVVAQVTPWNYPFMMSIWKIGPALAAGNTVVLKPAETTPGSTVLLARLAAGILPAGVLNVVIGGRATGRLLSEHHGADMVAITGSVRAGAEVMAAASRNITRVHLELGGKAPAIVFADADLDAAVAGIASAGYFNAGQDCTAATRVLVEAEARDEFLAKLKARTAGIRTGGPDDPEAFHGPLNSVAQFERVQGVLGRLPEHITVEAGGYFSEPGYYLKPTVLSGVRQDDEVVQSELFAPILTIQSFETEDEAIALANGVDMALAASLWTRNHGRATALSGALDFGTVWINCHQLLPAEMPHGGYKASGLGKDLSLYGYEDYTRIKHVMSAHAR</sequence>
<dbReference type="Proteomes" id="UP000664382">
    <property type="component" value="Unassembled WGS sequence"/>
</dbReference>
<dbReference type="InterPro" id="IPR015590">
    <property type="entry name" value="Aldehyde_DH_dom"/>
</dbReference>
<evidence type="ECO:0000256" key="1">
    <source>
        <dbReference type="ARBA" id="ARBA00009986"/>
    </source>
</evidence>
<dbReference type="InterPro" id="IPR029510">
    <property type="entry name" value="Ald_DH_CS_GLU"/>
</dbReference>
<reference evidence="6" key="1">
    <citation type="submission" date="2021-03" db="EMBL/GenBank/DDBJ databases">
        <title>Leucobacter chromiisoli sp. nov., isolated from chromium-containing soil of chemical plant.</title>
        <authorList>
            <person name="Xu Z."/>
        </authorList>
    </citation>
    <scope>NUCLEOTIDE SEQUENCE</scope>
    <source>
        <strain evidence="6">S27</strain>
    </source>
</reference>
<keyword evidence="2 4" id="KW-0560">Oxidoreductase</keyword>
<evidence type="ECO:0000259" key="5">
    <source>
        <dbReference type="Pfam" id="PF00171"/>
    </source>
</evidence>
<accession>A0A939MHM3</accession>
<feature type="active site" evidence="3">
    <location>
        <position position="243"/>
    </location>
</feature>
<comment type="caution">
    <text evidence="6">The sequence shown here is derived from an EMBL/GenBank/DDBJ whole genome shotgun (WGS) entry which is preliminary data.</text>
</comment>
<evidence type="ECO:0000256" key="3">
    <source>
        <dbReference type="PROSITE-ProRule" id="PRU10007"/>
    </source>
</evidence>
<organism evidence="6 7">
    <name type="scientific">Leucobacter weissii</name>
    <dbReference type="NCBI Taxonomy" id="1983706"/>
    <lineage>
        <taxon>Bacteria</taxon>
        <taxon>Bacillati</taxon>
        <taxon>Actinomycetota</taxon>
        <taxon>Actinomycetes</taxon>
        <taxon>Micrococcales</taxon>
        <taxon>Microbacteriaceae</taxon>
        <taxon>Leucobacter</taxon>
    </lineage>
</organism>
<evidence type="ECO:0000313" key="7">
    <source>
        <dbReference type="Proteomes" id="UP000664382"/>
    </source>
</evidence>
<dbReference type="InterPro" id="IPR016163">
    <property type="entry name" value="Ald_DH_C"/>
</dbReference>
<dbReference type="InterPro" id="IPR016161">
    <property type="entry name" value="Ald_DH/histidinol_DH"/>
</dbReference>
<dbReference type="Gene3D" id="3.40.309.10">
    <property type="entry name" value="Aldehyde Dehydrogenase, Chain A, domain 2"/>
    <property type="match status" value="1"/>
</dbReference>